<evidence type="ECO:0000313" key="7">
    <source>
        <dbReference type="Proteomes" id="UP000791080"/>
    </source>
</evidence>
<dbReference type="PANTHER" id="PTHR43335">
    <property type="entry name" value="ABC TRANSPORTER, ATP-BINDING PROTEIN"/>
    <property type="match status" value="1"/>
</dbReference>
<dbReference type="InterPro" id="IPR017871">
    <property type="entry name" value="ABC_transporter-like_CS"/>
</dbReference>
<feature type="domain" description="ABC transporter" evidence="5">
    <location>
        <begin position="24"/>
        <end position="226"/>
    </location>
</feature>
<gene>
    <name evidence="6" type="ORF">G443_004787</name>
</gene>
<dbReference type="CDD" id="cd03230">
    <property type="entry name" value="ABC_DR_subfamily_A"/>
    <property type="match status" value="1"/>
</dbReference>
<protein>
    <submittedName>
        <fullName evidence="6">ABC transporter</fullName>
    </submittedName>
</protein>
<sequence>MHRPPSTSSSPAPTLPERRGTALLEFRGLTVRFGDHVVLDRLDLALEAGRAVAVVGPNGAGKSTALRCAVGAEAPTSGEVLFDGAPLDETSPAFRASVAAALDDAASFPDLSVVEHLLVVAWAHGVDDPAVVNAAVVDCGLRSVRDNLPATLSSGQARRLALASCLVRPRRALVLDEPEQRLDESGHDWLRERLLAEKAAGTAVLFASHHSALVDAVADDVVTVAP</sequence>
<dbReference type="EMBL" id="AUBJ02000001">
    <property type="protein sequence ID" value="MCP2334517.1"/>
    <property type="molecule type" value="Genomic_DNA"/>
</dbReference>
<evidence type="ECO:0000313" key="6">
    <source>
        <dbReference type="EMBL" id="MCP2334517.1"/>
    </source>
</evidence>
<dbReference type="Proteomes" id="UP000791080">
    <property type="component" value="Unassembled WGS sequence"/>
</dbReference>
<evidence type="ECO:0000256" key="3">
    <source>
        <dbReference type="ARBA" id="ARBA00022741"/>
    </source>
</evidence>
<proteinExistence type="inferred from homology"/>
<dbReference type="Gene3D" id="3.40.50.300">
    <property type="entry name" value="P-loop containing nucleotide triphosphate hydrolases"/>
    <property type="match status" value="1"/>
</dbReference>
<dbReference type="InterPro" id="IPR003439">
    <property type="entry name" value="ABC_transporter-like_ATP-bd"/>
</dbReference>
<organism evidence="6 7">
    <name type="scientific">Actinoalloteichus caeruleus DSM 43889</name>
    <dbReference type="NCBI Taxonomy" id="1120930"/>
    <lineage>
        <taxon>Bacteria</taxon>
        <taxon>Bacillati</taxon>
        <taxon>Actinomycetota</taxon>
        <taxon>Actinomycetes</taxon>
        <taxon>Pseudonocardiales</taxon>
        <taxon>Pseudonocardiaceae</taxon>
        <taxon>Actinoalloteichus</taxon>
        <taxon>Actinoalloteichus cyanogriseus</taxon>
    </lineage>
</organism>
<reference evidence="6 7" key="1">
    <citation type="submission" date="2013-07" db="EMBL/GenBank/DDBJ databases">
        <authorList>
            <consortium name="DOE Joint Genome Institute"/>
            <person name="Reeve W."/>
            <person name="Huntemann M."/>
            <person name="Han J."/>
            <person name="Chen A."/>
            <person name="Kyrpides N."/>
            <person name="Mavromatis K."/>
            <person name="Markowitz V."/>
            <person name="Palaniappan K."/>
            <person name="Ivanova N."/>
            <person name="Schaumberg A."/>
            <person name="Pati A."/>
            <person name="Liolios K."/>
            <person name="Nordberg H.P."/>
            <person name="Cantor M.N."/>
            <person name="Hua S.X."/>
            <person name="Woyke T."/>
        </authorList>
    </citation>
    <scope>NUCLEOTIDE SEQUENCE [LARGE SCALE GENOMIC DNA]</scope>
    <source>
        <strain evidence="6 7">DSM 43889</strain>
    </source>
</reference>
<keyword evidence="2" id="KW-0813">Transport</keyword>
<dbReference type="InterPro" id="IPR003593">
    <property type="entry name" value="AAA+_ATPase"/>
</dbReference>
<dbReference type="PROSITE" id="PS50893">
    <property type="entry name" value="ABC_TRANSPORTER_2"/>
    <property type="match status" value="1"/>
</dbReference>
<dbReference type="Pfam" id="PF00005">
    <property type="entry name" value="ABC_tran"/>
    <property type="match status" value="1"/>
</dbReference>
<accession>A0ABT1JQ73</accession>
<keyword evidence="4" id="KW-0067">ATP-binding</keyword>
<name>A0ABT1JQ73_ACTCY</name>
<keyword evidence="7" id="KW-1185">Reference proteome</keyword>
<evidence type="ECO:0000256" key="1">
    <source>
        <dbReference type="ARBA" id="ARBA00005417"/>
    </source>
</evidence>
<evidence type="ECO:0000256" key="4">
    <source>
        <dbReference type="ARBA" id="ARBA00022840"/>
    </source>
</evidence>
<comment type="similarity">
    <text evidence="1">Belongs to the ABC transporter superfamily.</text>
</comment>
<dbReference type="RefSeq" id="WP_081715624.1">
    <property type="nucleotide sequence ID" value="NZ_AUBJ02000001.1"/>
</dbReference>
<reference evidence="6 7" key="2">
    <citation type="submission" date="2022-06" db="EMBL/GenBank/DDBJ databases">
        <title>Genomic Encyclopedia of Type Strains, Phase I: the one thousand microbial genomes (KMG-I) project.</title>
        <authorList>
            <person name="Kyrpides N."/>
        </authorList>
    </citation>
    <scope>NUCLEOTIDE SEQUENCE [LARGE SCALE GENOMIC DNA]</scope>
    <source>
        <strain evidence="6 7">DSM 43889</strain>
    </source>
</reference>
<comment type="caution">
    <text evidence="6">The sequence shown here is derived from an EMBL/GenBank/DDBJ whole genome shotgun (WGS) entry which is preliminary data.</text>
</comment>
<dbReference type="SMART" id="SM00382">
    <property type="entry name" value="AAA"/>
    <property type="match status" value="1"/>
</dbReference>
<evidence type="ECO:0000256" key="2">
    <source>
        <dbReference type="ARBA" id="ARBA00022448"/>
    </source>
</evidence>
<keyword evidence="3" id="KW-0547">Nucleotide-binding</keyword>
<dbReference type="PANTHER" id="PTHR43335:SF4">
    <property type="entry name" value="ABC TRANSPORTER, ATP-BINDING PROTEIN"/>
    <property type="match status" value="1"/>
</dbReference>
<dbReference type="SUPFAM" id="SSF52540">
    <property type="entry name" value="P-loop containing nucleoside triphosphate hydrolases"/>
    <property type="match status" value="1"/>
</dbReference>
<dbReference type="PROSITE" id="PS00211">
    <property type="entry name" value="ABC_TRANSPORTER_1"/>
    <property type="match status" value="1"/>
</dbReference>
<evidence type="ECO:0000259" key="5">
    <source>
        <dbReference type="PROSITE" id="PS50893"/>
    </source>
</evidence>
<dbReference type="InterPro" id="IPR027417">
    <property type="entry name" value="P-loop_NTPase"/>
</dbReference>